<dbReference type="SUPFAM" id="SSF52490">
    <property type="entry name" value="Tubulin nucleotide-binding domain-like"/>
    <property type="match status" value="1"/>
</dbReference>
<protein>
    <submittedName>
        <fullName evidence="15">Putative tectonic-2</fullName>
    </submittedName>
</protein>
<keyword evidence="16" id="KW-1185">Reference proteome</keyword>
<dbReference type="EMBL" id="CP026251">
    <property type="protein sequence ID" value="AWP07102.1"/>
    <property type="molecule type" value="Genomic_DNA"/>
</dbReference>
<dbReference type="InterPro" id="IPR002453">
    <property type="entry name" value="Beta_tubulin"/>
</dbReference>
<dbReference type="PRINTS" id="PR01161">
    <property type="entry name" value="TUBULIN"/>
</dbReference>
<gene>
    <name evidence="15" type="ORF">SMAX5B_016455</name>
</gene>
<dbReference type="AlphaFoldDB" id="A0A2U9BV49"/>
<evidence type="ECO:0000256" key="8">
    <source>
        <dbReference type="ARBA" id="ARBA00022741"/>
    </source>
</evidence>
<evidence type="ECO:0000256" key="2">
    <source>
        <dbReference type="ARBA" id="ARBA00004245"/>
    </source>
</evidence>
<evidence type="ECO:0000256" key="10">
    <source>
        <dbReference type="ARBA" id="ARBA00023134"/>
    </source>
</evidence>
<dbReference type="GO" id="GO:0046872">
    <property type="term" value="F:metal ion binding"/>
    <property type="evidence" value="ECO:0007669"/>
    <property type="project" value="UniProtKB-KW"/>
</dbReference>
<dbReference type="InterPro" id="IPR000217">
    <property type="entry name" value="Tubulin"/>
</dbReference>
<dbReference type="Pfam" id="PF25752">
    <property type="entry name" value="DUF1619_N"/>
    <property type="match status" value="1"/>
</dbReference>
<dbReference type="CDD" id="cd02187">
    <property type="entry name" value="beta_tubulin"/>
    <property type="match status" value="1"/>
</dbReference>
<dbReference type="InterPro" id="IPR023123">
    <property type="entry name" value="Tubulin_C"/>
</dbReference>
<dbReference type="FunFam" id="3.40.50.1440:FF:000003">
    <property type="entry name" value="Tubulin beta chain"/>
    <property type="match status" value="1"/>
</dbReference>
<dbReference type="Proteomes" id="UP000246464">
    <property type="component" value="Chromosome 9"/>
</dbReference>
<evidence type="ECO:0000256" key="1">
    <source>
        <dbReference type="ARBA" id="ARBA00001946"/>
    </source>
</evidence>
<evidence type="ECO:0000313" key="16">
    <source>
        <dbReference type="Proteomes" id="UP000246464"/>
    </source>
</evidence>
<dbReference type="STRING" id="52904.ENSSMAP00000024689"/>
<feature type="domain" description="Tubulin/FtsZ GTPase" evidence="13">
    <location>
        <begin position="47"/>
        <end position="244"/>
    </location>
</feature>
<evidence type="ECO:0000256" key="5">
    <source>
        <dbReference type="ARBA" id="ARBA00022490"/>
    </source>
</evidence>
<dbReference type="PANTHER" id="PTHR11588">
    <property type="entry name" value="TUBULIN"/>
    <property type="match status" value="1"/>
</dbReference>
<comment type="subcellular location">
    <subcellularLocation>
        <location evidence="2">Cytoplasm</location>
        <location evidence="2">Cytoskeleton</location>
    </subcellularLocation>
</comment>
<dbReference type="SMART" id="SM00864">
    <property type="entry name" value="Tubulin"/>
    <property type="match status" value="1"/>
</dbReference>
<dbReference type="InterPro" id="IPR018316">
    <property type="entry name" value="Tubulin/FtsZ_2-layer-sand-dom"/>
</dbReference>
<keyword evidence="9" id="KW-0460">Magnesium</keyword>
<comment type="function">
    <text evidence="12">Tubulin is the major constituent of microtubules, a cylinder consisting of laterally associated linear protofilaments composed of alpha- and beta-tubulin heterodimers. Microtubules grow by the addition of GTP-tubulin dimers to the microtubule end, where a stabilizing cap forms. Below the cap, tubulin dimers are in GDP-bound state, owing to GTPase activity of alpha-tubulin.</text>
</comment>
<keyword evidence="7" id="KW-0479">Metal-binding</keyword>
<dbReference type="InterPro" id="IPR057724">
    <property type="entry name" value="TCTN1-3_N"/>
</dbReference>
<evidence type="ECO:0000256" key="9">
    <source>
        <dbReference type="ARBA" id="ARBA00022842"/>
    </source>
</evidence>
<reference evidence="15 16" key="1">
    <citation type="submission" date="2017-12" db="EMBL/GenBank/DDBJ databases">
        <title>Integrating genomic resources of turbot (Scophthalmus maximus) in depth evaluation of genetic and physical mapping variation across individuals.</title>
        <authorList>
            <person name="Martinez P."/>
        </authorList>
    </citation>
    <scope>NUCLEOTIDE SEQUENCE [LARGE SCALE GENOMIC DNA]</scope>
</reference>
<dbReference type="Gene3D" id="3.30.1330.20">
    <property type="entry name" value="Tubulin/FtsZ, C-terminal domain"/>
    <property type="match status" value="1"/>
</dbReference>
<dbReference type="FunFam" id="1.10.287.600:FF:000013">
    <property type="entry name" value="Tubulin beta chain"/>
    <property type="match status" value="1"/>
</dbReference>
<name>A0A2U9BV49_SCOMX</name>
<dbReference type="SMART" id="SM00865">
    <property type="entry name" value="Tubulin_C"/>
    <property type="match status" value="1"/>
</dbReference>
<dbReference type="Pfam" id="PF07773">
    <property type="entry name" value="TCTN_DUF1619"/>
    <property type="match status" value="2"/>
</dbReference>
<sequence>MREIVHLQAGQCGNQIGAKFWEVISDEHGIDPTGSYNGDSDLQLDRINVYYNEASGGKYVPRAVLVDLEPGTMDSVRSGPFGQIFRPDNFVFGQSGAGNNWAKGHYTEGAELVDSVLDVVRKEAENCDCLQGFQLTHSLGGGTGSGMGTLLISKIREEYPDRIMNTFSVVPSPKVSDTVVEPYNATLSVHQLVENTDETYCIDNEALYDICFRTLKLTTPSYGDLNHLVSATMSGVTTCLRFPGQLNADLRKLAVNMVPFPRLHFFMPGFAPLTSRGSQQYRALSVPELTQQMFDSKNMMAACDPRHGRYLTVAAIFRGRMSMKEVDEQMLNVQNKNSSYFVEWIPNNVKTAVCDIPPRGLKMAATFIGNSTAIQELFKRISEQFTAMFRRKAFLHWYTGEGMDEMEFTEAESNMNDLVSEYQQPVVSALLLGNTSDISLSVRTVSPSNTTGSIGLPSCVSEVTQWILTVEQVGKTAVRVHLRLDKSLRLCTANDTDTDCCPDPLCVLETLQVSACAGGTPQASLLIQAKIYALLVPANAASDNKTTIPNQVYQPLGSCPCDLTFGACDVRCCCDEDCSTEDLKLFVSHCLPGPFGGQVSPPPDYVCSVQSSENSPDWFPFLCVHSPPKNNPYLGLFYQGAIIKSTPGPTFQGPVLSAPVPVDVYIEGSPILTLNDQYLTIAQKVLGQCANNAPVAFLKNFNVECVTPLRTCPARSPLPVDLMIKVKDGQGGDVTVEVMDEVATDLSQFISSTDGAASSGEGLICENVTIALDYTFYWKGNYITNITLTRTVGTITLIGSVPLTTRYSAAFLNGEFMGETNSGNPGYQVGRPVIAGNEDTLDNNASSIQRTSINLWKPVSDGLCVTYEKKPVLFGENSTSGCLLPISQENLTECDLLRETVNSLQAALTSAIYVARSGNPDPLSVTDWVNISFVTVNLSTTMENTTSSCYGIPSHQHIHVWTLITSMVEGIPQREIRAVQISYSMSTWALDCGGGDVSPCVDPVETQLFPITSSVTFTDIPVNTGPPKTRFQINFTEYDCSRNDVCWPELAFPMTKYYTGEPYSQSLAKGLILVFFFITASILGTPWRQIRQAWNISTL</sequence>
<keyword evidence="5" id="KW-0963">Cytoplasm</keyword>
<dbReference type="PROSITE" id="PS00227">
    <property type="entry name" value="TUBULIN"/>
    <property type="match status" value="1"/>
</dbReference>
<dbReference type="GO" id="GO:0003924">
    <property type="term" value="F:GTPase activity"/>
    <property type="evidence" value="ECO:0007669"/>
    <property type="project" value="InterPro"/>
</dbReference>
<keyword evidence="10" id="KW-0342">GTP-binding</keyword>
<organism evidence="15 16">
    <name type="scientific">Scophthalmus maximus</name>
    <name type="common">Turbot</name>
    <name type="synonym">Psetta maxima</name>
    <dbReference type="NCBI Taxonomy" id="52904"/>
    <lineage>
        <taxon>Eukaryota</taxon>
        <taxon>Metazoa</taxon>
        <taxon>Chordata</taxon>
        <taxon>Craniata</taxon>
        <taxon>Vertebrata</taxon>
        <taxon>Euteleostomi</taxon>
        <taxon>Actinopterygii</taxon>
        <taxon>Neopterygii</taxon>
        <taxon>Teleostei</taxon>
        <taxon>Neoteleostei</taxon>
        <taxon>Acanthomorphata</taxon>
        <taxon>Carangaria</taxon>
        <taxon>Pleuronectiformes</taxon>
        <taxon>Pleuronectoidei</taxon>
        <taxon>Scophthalmidae</taxon>
        <taxon>Scophthalmus</taxon>
    </lineage>
</organism>
<dbReference type="Pfam" id="PF03953">
    <property type="entry name" value="Tubulin_C"/>
    <property type="match status" value="1"/>
</dbReference>
<dbReference type="Gene3D" id="3.40.50.1440">
    <property type="entry name" value="Tubulin/FtsZ, GTPase domain"/>
    <property type="match status" value="1"/>
</dbReference>
<keyword evidence="8" id="KW-0547">Nucleotide-binding</keyword>
<accession>A0A2U9BV49</accession>
<dbReference type="GO" id="GO:0005525">
    <property type="term" value="F:GTP binding"/>
    <property type="evidence" value="ECO:0007669"/>
    <property type="project" value="UniProtKB-KW"/>
</dbReference>
<dbReference type="InterPro" id="IPR013838">
    <property type="entry name" value="Beta-tubulin_BS"/>
</dbReference>
<dbReference type="PROSITE" id="PS00228">
    <property type="entry name" value="TUBULIN_B_AUTOREG"/>
    <property type="match status" value="1"/>
</dbReference>
<dbReference type="InterPro" id="IPR037103">
    <property type="entry name" value="Tubulin/FtsZ-like_C"/>
</dbReference>
<evidence type="ECO:0000313" key="15">
    <source>
        <dbReference type="EMBL" id="AWP07102.1"/>
    </source>
</evidence>
<feature type="domain" description="Tubulin/FtsZ 2-layer sandwich" evidence="14">
    <location>
        <begin position="246"/>
        <end position="383"/>
    </location>
</feature>
<dbReference type="InterPro" id="IPR017975">
    <property type="entry name" value="Tubulin_CS"/>
</dbReference>
<dbReference type="InterPro" id="IPR011677">
    <property type="entry name" value="TCTN1-3_dom"/>
</dbReference>
<dbReference type="GO" id="GO:0007017">
    <property type="term" value="P:microtubule-based process"/>
    <property type="evidence" value="ECO:0007669"/>
    <property type="project" value="InterPro"/>
</dbReference>
<comment type="subunit">
    <text evidence="4">Dimer of alpha and beta chains. A typical microtubule is a hollow water-filled tube with an outer diameter of 25 nm and an inner diameter of 15 nM. Alpha-beta heterodimers associate head-to-tail to form protofilaments running lengthwise along the microtubule wall with the beta-tubulin subunit facing the microtubule plus end conferring a structural polarity. Microtubules usually have 13 protofilaments but different protofilament numbers can be found in some organisms and specialized cells.</text>
</comment>
<dbReference type="Gene3D" id="1.10.287.600">
    <property type="entry name" value="Helix hairpin bin"/>
    <property type="match status" value="1"/>
</dbReference>
<keyword evidence="11" id="KW-0206">Cytoskeleton</keyword>
<dbReference type="SUPFAM" id="SSF55307">
    <property type="entry name" value="Tubulin C-terminal domain-like"/>
    <property type="match status" value="1"/>
</dbReference>
<dbReference type="InterPro" id="IPR036525">
    <property type="entry name" value="Tubulin/FtsZ_GTPase_sf"/>
</dbReference>
<evidence type="ECO:0000256" key="6">
    <source>
        <dbReference type="ARBA" id="ARBA00022701"/>
    </source>
</evidence>
<evidence type="ECO:0000256" key="4">
    <source>
        <dbReference type="ARBA" id="ARBA00011747"/>
    </source>
</evidence>
<evidence type="ECO:0000256" key="11">
    <source>
        <dbReference type="ARBA" id="ARBA00023212"/>
    </source>
</evidence>
<comment type="similarity">
    <text evidence="3">Belongs to the tubulin family.</text>
</comment>
<dbReference type="Pfam" id="PF00091">
    <property type="entry name" value="Tubulin"/>
    <property type="match status" value="1"/>
</dbReference>
<keyword evidence="6" id="KW-0493">Microtubule</keyword>
<dbReference type="InterPro" id="IPR008280">
    <property type="entry name" value="Tub_FtsZ_C"/>
</dbReference>
<evidence type="ECO:0000256" key="7">
    <source>
        <dbReference type="ARBA" id="ARBA00022723"/>
    </source>
</evidence>
<comment type="cofactor">
    <cofactor evidence="1">
        <name>Mg(2+)</name>
        <dbReference type="ChEBI" id="CHEBI:18420"/>
    </cofactor>
</comment>
<dbReference type="FunFam" id="3.30.1330.20:FF:000002">
    <property type="entry name" value="Tubulin beta chain"/>
    <property type="match status" value="1"/>
</dbReference>
<evidence type="ECO:0000259" key="13">
    <source>
        <dbReference type="SMART" id="SM00864"/>
    </source>
</evidence>
<dbReference type="PRINTS" id="PR01163">
    <property type="entry name" value="BETATUBULIN"/>
</dbReference>
<evidence type="ECO:0000256" key="3">
    <source>
        <dbReference type="ARBA" id="ARBA00009636"/>
    </source>
</evidence>
<dbReference type="InterPro" id="IPR003008">
    <property type="entry name" value="Tubulin_FtsZ_GTPase"/>
</dbReference>
<proteinExistence type="inferred from homology"/>
<evidence type="ECO:0000256" key="12">
    <source>
        <dbReference type="ARBA" id="ARBA00034296"/>
    </source>
</evidence>
<dbReference type="GO" id="GO:0005874">
    <property type="term" value="C:microtubule"/>
    <property type="evidence" value="ECO:0007669"/>
    <property type="project" value="UniProtKB-KW"/>
</dbReference>
<evidence type="ECO:0000259" key="14">
    <source>
        <dbReference type="SMART" id="SM00865"/>
    </source>
</evidence>
<dbReference type="GO" id="GO:0005200">
    <property type="term" value="F:structural constituent of cytoskeleton"/>
    <property type="evidence" value="ECO:0007669"/>
    <property type="project" value="InterPro"/>
</dbReference>